<dbReference type="AlphaFoldDB" id="A0A437MAT9"/>
<evidence type="ECO:0000313" key="2">
    <source>
        <dbReference type="Proteomes" id="UP000282971"/>
    </source>
</evidence>
<dbReference type="OrthoDB" id="164224at2"/>
<dbReference type="Proteomes" id="UP000282971">
    <property type="component" value="Unassembled WGS sequence"/>
</dbReference>
<proteinExistence type="predicted"/>
<evidence type="ECO:0000313" key="1">
    <source>
        <dbReference type="EMBL" id="RVT94767.1"/>
    </source>
</evidence>
<sequence length="70" mass="7905">MKIRVVKEKCAGHARCWAQSPEIYDLDDEGYILDHDIDVPEGQERAAWLGAKSCPERALVIEDYKKDSAA</sequence>
<dbReference type="Gene3D" id="3.30.70.20">
    <property type="match status" value="1"/>
</dbReference>
<gene>
    <name evidence="1" type="ORF">EOD43_13350</name>
</gene>
<dbReference type="Pfam" id="PF13459">
    <property type="entry name" value="Fer4_15"/>
    <property type="match status" value="1"/>
</dbReference>
<dbReference type="RefSeq" id="WP_127744342.1">
    <property type="nucleotide sequence ID" value="NZ_SACN01000001.1"/>
</dbReference>
<protein>
    <submittedName>
        <fullName evidence="1">Ferredoxin</fullName>
    </submittedName>
</protein>
<dbReference type="SUPFAM" id="SSF54862">
    <property type="entry name" value="4Fe-4S ferredoxins"/>
    <property type="match status" value="1"/>
</dbReference>
<keyword evidence="2" id="KW-1185">Reference proteome</keyword>
<reference evidence="1 2" key="1">
    <citation type="submission" date="2019-01" db="EMBL/GenBank/DDBJ databases">
        <authorList>
            <person name="Chen W.-M."/>
        </authorList>
    </citation>
    <scope>NUCLEOTIDE SEQUENCE [LARGE SCALE GENOMIC DNA]</scope>
    <source>
        <strain evidence="1 2">CCP-7</strain>
    </source>
</reference>
<accession>A0A437MAT9</accession>
<organism evidence="1 2">
    <name type="scientific">Sphingomonas crocodyli</name>
    <dbReference type="NCBI Taxonomy" id="1979270"/>
    <lineage>
        <taxon>Bacteria</taxon>
        <taxon>Pseudomonadati</taxon>
        <taxon>Pseudomonadota</taxon>
        <taxon>Alphaproteobacteria</taxon>
        <taxon>Sphingomonadales</taxon>
        <taxon>Sphingomonadaceae</taxon>
        <taxon>Sphingomonas</taxon>
    </lineage>
</organism>
<dbReference type="EMBL" id="SACN01000001">
    <property type="protein sequence ID" value="RVT94767.1"/>
    <property type="molecule type" value="Genomic_DNA"/>
</dbReference>
<comment type="caution">
    <text evidence="1">The sequence shown here is derived from an EMBL/GenBank/DDBJ whole genome shotgun (WGS) entry which is preliminary data.</text>
</comment>
<name>A0A437MAT9_9SPHN</name>